<evidence type="ECO:0000313" key="7">
    <source>
        <dbReference type="EMBL" id="ADJ53135.1"/>
    </source>
</evidence>
<evidence type="ECO:0000259" key="6">
    <source>
        <dbReference type="PROSITE" id="PS51935"/>
    </source>
</evidence>
<dbReference type="SMART" id="SM00047">
    <property type="entry name" value="LYZ2"/>
    <property type="match status" value="1"/>
</dbReference>
<dbReference type="InterPro" id="IPR051056">
    <property type="entry name" value="Glycosyl_Hydrolase_73"/>
</dbReference>
<reference evidence="7 8" key="1">
    <citation type="journal article" date="2010" name="J. Bacteriol.">
        <title>Brochothrix thermosphacta bacteriophages feature heterogeneous and highly mosaic genomes and utilize unique prophage insertion sites.</title>
        <authorList>
            <person name="Kilcher S."/>
            <person name="Loessner M.J."/>
            <person name="Klumpp J."/>
        </authorList>
    </citation>
    <scope>NUCLEOTIDE SEQUENCE [LARGE SCALE GENOMIC DNA]</scope>
</reference>
<dbReference type="PROSITE" id="PS51935">
    <property type="entry name" value="NLPC_P60"/>
    <property type="match status" value="1"/>
</dbReference>
<evidence type="ECO:0000256" key="2">
    <source>
        <dbReference type="ARBA" id="ARBA00022670"/>
    </source>
</evidence>
<name>D9J0P7_9CAUD</name>
<protein>
    <submittedName>
        <fullName evidence="7">Gp100</fullName>
    </submittedName>
</protein>
<dbReference type="InterPro" id="IPR000064">
    <property type="entry name" value="NLP_P60_dom"/>
</dbReference>
<dbReference type="EMBL" id="HM242243">
    <property type="protein sequence ID" value="ADJ53135.1"/>
    <property type="molecule type" value="Genomic_DNA"/>
</dbReference>
<feature type="compositionally biased region" description="Basic and acidic residues" evidence="5">
    <location>
        <begin position="527"/>
        <end position="539"/>
    </location>
</feature>
<evidence type="ECO:0000256" key="3">
    <source>
        <dbReference type="ARBA" id="ARBA00022801"/>
    </source>
</evidence>
<dbReference type="Gene3D" id="3.90.1720.10">
    <property type="entry name" value="endopeptidase domain like (from Nostoc punctiforme)"/>
    <property type="match status" value="1"/>
</dbReference>
<keyword evidence="4" id="KW-0788">Thiol protease</keyword>
<feature type="domain" description="NlpC/P60" evidence="6">
    <location>
        <begin position="698"/>
        <end position="869"/>
    </location>
</feature>
<dbReference type="Proteomes" id="UP000000331">
    <property type="component" value="Segment"/>
</dbReference>
<dbReference type="Pfam" id="PF00877">
    <property type="entry name" value="NLPC_P60"/>
    <property type="match status" value="1"/>
</dbReference>
<dbReference type="GeneID" id="10359131"/>
<dbReference type="SUPFAM" id="SSF54001">
    <property type="entry name" value="Cysteine proteinases"/>
    <property type="match status" value="1"/>
</dbReference>
<evidence type="ECO:0000256" key="1">
    <source>
        <dbReference type="ARBA" id="ARBA00007074"/>
    </source>
</evidence>
<dbReference type="GO" id="GO:0004040">
    <property type="term" value="F:amidase activity"/>
    <property type="evidence" value="ECO:0007669"/>
    <property type="project" value="InterPro"/>
</dbReference>
<proteinExistence type="inferred from homology"/>
<dbReference type="GO" id="GO:0008234">
    <property type="term" value="F:cysteine-type peptidase activity"/>
    <property type="evidence" value="ECO:0007669"/>
    <property type="project" value="UniProtKB-KW"/>
</dbReference>
<dbReference type="InterPro" id="IPR002901">
    <property type="entry name" value="MGlyc_endo_b_GlcNAc-like_dom"/>
</dbReference>
<comment type="similarity">
    <text evidence="1">Belongs to the peptidase C40 family.</text>
</comment>
<dbReference type="OrthoDB" id="684at10239"/>
<keyword evidence="8" id="KW-1185">Reference proteome</keyword>
<evidence type="ECO:0000313" key="8">
    <source>
        <dbReference type="Proteomes" id="UP000000331"/>
    </source>
</evidence>
<evidence type="ECO:0000256" key="5">
    <source>
        <dbReference type="SAM" id="MobiDB-lite"/>
    </source>
</evidence>
<dbReference type="RefSeq" id="YP_004301433.1">
    <property type="nucleotide sequence ID" value="NC_015253.1"/>
</dbReference>
<dbReference type="KEGG" id="vg:10359131"/>
<accession>D9J0P7</accession>
<dbReference type="CAZy" id="GH73">
    <property type="family name" value="Glycoside Hydrolase Family 73"/>
</dbReference>
<dbReference type="PANTHER" id="PTHR33308">
    <property type="entry name" value="PEPTIDOGLYCAN HYDROLASE FLGJ"/>
    <property type="match status" value="1"/>
</dbReference>
<evidence type="ECO:0000256" key="4">
    <source>
        <dbReference type="ARBA" id="ARBA00022807"/>
    </source>
</evidence>
<feature type="region of interest" description="Disordered" evidence="5">
    <location>
        <begin position="674"/>
        <end position="695"/>
    </location>
</feature>
<keyword evidence="2" id="KW-0645">Protease</keyword>
<dbReference type="Pfam" id="PF01832">
    <property type="entry name" value="Glucosaminidase"/>
    <property type="match status" value="1"/>
</dbReference>
<keyword evidence="3" id="KW-0378">Hydrolase</keyword>
<dbReference type="PANTHER" id="PTHR33308:SF9">
    <property type="entry name" value="PEPTIDOGLYCAN HYDROLASE FLGJ"/>
    <property type="match status" value="1"/>
</dbReference>
<dbReference type="GO" id="GO:0006508">
    <property type="term" value="P:proteolysis"/>
    <property type="evidence" value="ECO:0007669"/>
    <property type="project" value="UniProtKB-KW"/>
</dbReference>
<dbReference type="InterPro" id="IPR038765">
    <property type="entry name" value="Papain-like_cys_pep_sf"/>
</dbReference>
<dbReference type="Gene3D" id="1.10.530.10">
    <property type="match status" value="1"/>
</dbReference>
<sequence>MQEDNHLRAPVAEITFRTTENTFTLKHTLGKGAYTAQETKNATGTTDANISNALISFATQNDTNADSATFSLVLAGTVRWDERLQPNDVVNIKVHNSVSDVSNPVIMVGLISEVKEIATFSDDSIVYQINGLSMMKAIMQQKLGTLQEISGVLSASTGWFTTIIDNGIVFNGKKASEVVKQVIDYFAFTYTDYKVGKDKRALKDLIEYDLKSHEDEYLTDATPYVSFEGSLRQLITDAQAKPFNEFYHDFTPKGTCKLYMRPTPFEKPNWEVLDTYKINAKNIIEKNLMRTDAEAYSIFSVSIPSNVIFSGTTLGNKPQYAEELTGKYGYSMLQVENRYIFQTKDATTETGTSDSSITTDYASISSADVDQIRKATLAWTDRQGVTAENLKKYIGTVRKDSPFYKHPEYLIKAGEKSGLNPVYILAHASIESAWGTSAYARAGNFFGIGAFDTNPDNAYKYGNSDMESGLINGAVWIRKNFFDVGQETLYTMRHNKGSHEYATDPVWDKSIATLMAQYYSLFPPSKDSGKATRATAKETTEEEVDENAPVNEDDIQQDVADGNKERLGKYSKYLFNWYADNPSYYSGDFRVMGNPEYRVGGRLQWYDEITDNAWEYYIESVAHDFSFDAGYSTILGVTRGLPMSKDRFEHHYKSKDFTGGLFGEADINELYASVGKGKPEDEPGGEPNPGGELGGSINGDGASIIALCKKYITRTTKYVLGGGHSSDPFKAPNLVTIEIDCSAFTGWVYYHAGVKGWTEGDAVSTTWGQVATSKLITVAKLDGGSSSTTSAKNGTLAKASLGDIIFFDTGGRDSHVGIYAGKDDKGVHYFYGSNGNGNASDTTTNSGIQLKPITSAYWMGVYNGTVRRPRNK</sequence>
<organism evidence="7 8">
    <name type="scientific">Brochothrix phage A9</name>
    <dbReference type="NCBI Taxonomy" id="857312"/>
    <lineage>
        <taxon>Viruses</taxon>
        <taxon>Duplodnaviria</taxon>
        <taxon>Heunggongvirae</taxon>
        <taxon>Uroviricota</taxon>
        <taxon>Caudoviricetes</taxon>
        <taxon>Herelleviridae</taxon>
        <taxon>Klumppvirus</taxon>
        <taxon>Klumppvirus A9</taxon>
    </lineage>
</organism>
<feature type="region of interest" description="Disordered" evidence="5">
    <location>
        <begin position="526"/>
        <end position="547"/>
    </location>
</feature>
<dbReference type="GO" id="GO:0001897">
    <property type="term" value="P:symbiont-mediated cytolysis of host cell"/>
    <property type="evidence" value="ECO:0007669"/>
    <property type="project" value="UniProtKB-ARBA"/>
</dbReference>